<protein>
    <submittedName>
        <fullName evidence="3">Putative endonuclease</fullName>
    </submittedName>
</protein>
<dbReference type="InterPro" id="IPR035901">
    <property type="entry name" value="GIY-YIG_endonuc_sf"/>
</dbReference>
<accession>A0A4R8MCT5</accession>
<dbReference type="GO" id="GO:0004519">
    <property type="term" value="F:endonuclease activity"/>
    <property type="evidence" value="ECO:0007669"/>
    <property type="project" value="UniProtKB-KW"/>
</dbReference>
<gene>
    <name evidence="3" type="ORF">C8D99_1058</name>
</gene>
<name>A0A4R8MCT5_9BACT</name>
<keyword evidence="4" id="KW-1185">Reference proteome</keyword>
<dbReference type="AlphaFoldDB" id="A0A4R8MCT5"/>
<dbReference type="Pfam" id="PF01541">
    <property type="entry name" value="GIY-YIG"/>
    <property type="match status" value="1"/>
</dbReference>
<feature type="domain" description="GIY-YIG" evidence="2">
    <location>
        <begin position="1"/>
        <end position="70"/>
    </location>
</feature>
<dbReference type="SUPFAM" id="SSF82771">
    <property type="entry name" value="GIY-YIG endonuclease"/>
    <property type="match status" value="1"/>
</dbReference>
<comment type="caution">
    <text evidence="3">The sequence shown here is derived from an EMBL/GenBank/DDBJ whole genome shotgun (WGS) entry which is preliminary data.</text>
</comment>
<evidence type="ECO:0000259" key="2">
    <source>
        <dbReference type="PROSITE" id="PS50164"/>
    </source>
</evidence>
<evidence type="ECO:0000313" key="4">
    <source>
        <dbReference type="Proteomes" id="UP000295066"/>
    </source>
</evidence>
<keyword evidence="3" id="KW-0540">Nuclease</keyword>
<evidence type="ECO:0000256" key="1">
    <source>
        <dbReference type="ARBA" id="ARBA00007435"/>
    </source>
</evidence>
<proteinExistence type="inferred from homology"/>
<dbReference type="Gene3D" id="3.40.1440.10">
    <property type="entry name" value="GIY-YIG endonuclease"/>
    <property type="match status" value="1"/>
</dbReference>
<dbReference type="OrthoDB" id="9807770at2"/>
<organism evidence="3 4">
    <name type="scientific">Aminivibrio pyruvatiphilus</name>
    <dbReference type="NCBI Taxonomy" id="1005740"/>
    <lineage>
        <taxon>Bacteria</taxon>
        <taxon>Thermotogati</taxon>
        <taxon>Synergistota</taxon>
        <taxon>Synergistia</taxon>
        <taxon>Synergistales</taxon>
        <taxon>Aminobacteriaceae</taxon>
        <taxon>Aminivibrio</taxon>
    </lineage>
</organism>
<keyword evidence="3" id="KW-0378">Hydrolase</keyword>
<dbReference type="PANTHER" id="PTHR34477">
    <property type="entry name" value="UPF0213 PROTEIN YHBQ"/>
    <property type="match status" value="1"/>
</dbReference>
<dbReference type="InterPro" id="IPR050190">
    <property type="entry name" value="UPF0213_domain"/>
</dbReference>
<sequence length="88" mass="9722">MVLCADGTLYTGWTFDLAARVEAHNLGRGARYTAGRRPVRLVFSERLPSKGDALRRELAIKRMSRQEKERLAAERIGVPLVSPGEGGL</sequence>
<comment type="similarity">
    <text evidence="1">Belongs to the UPF0213 family.</text>
</comment>
<dbReference type="PANTHER" id="PTHR34477:SF1">
    <property type="entry name" value="UPF0213 PROTEIN YHBQ"/>
    <property type="match status" value="1"/>
</dbReference>
<evidence type="ECO:0000313" key="3">
    <source>
        <dbReference type="EMBL" id="TDY61596.1"/>
    </source>
</evidence>
<dbReference type="PROSITE" id="PS50164">
    <property type="entry name" value="GIY_YIG"/>
    <property type="match status" value="1"/>
</dbReference>
<dbReference type="CDD" id="cd10456">
    <property type="entry name" value="GIY-YIG_UPF0213"/>
    <property type="match status" value="1"/>
</dbReference>
<dbReference type="InterPro" id="IPR000305">
    <property type="entry name" value="GIY-YIG_endonuc"/>
</dbReference>
<keyword evidence="3" id="KW-0255">Endonuclease</keyword>
<dbReference type="RefSeq" id="WP_133957195.1">
    <property type="nucleotide sequence ID" value="NZ_SORI01000005.1"/>
</dbReference>
<reference evidence="3 4" key="1">
    <citation type="submission" date="2019-03" db="EMBL/GenBank/DDBJ databases">
        <title>Genomic Encyclopedia of Type Strains, Phase IV (KMG-IV): sequencing the most valuable type-strain genomes for metagenomic binning, comparative biology and taxonomic classification.</title>
        <authorList>
            <person name="Goeker M."/>
        </authorList>
    </citation>
    <scope>NUCLEOTIDE SEQUENCE [LARGE SCALE GENOMIC DNA]</scope>
    <source>
        <strain evidence="3 4">DSM 25964</strain>
    </source>
</reference>
<dbReference type="EMBL" id="SORI01000005">
    <property type="protein sequence ID" value="TDY61596.1"/>
    <property type="molecule type" value="Genomic_DNA"/>
</dbReference>
<dbReference type="Proteomes" id="UP000295066">
    <property type="component" value="Unassembled WGS sequence"/>
</dbReference>